<dbReference type="InterPro" id="IPR044993">
    <property type="entry name" value="BXL"/>
</dbReference>
<evidence type="ECO:0000313" key="15">
    <source>
        <dbReference type="Proteomes" id="UP000256645"/>
    </source>
</evidence>
<evidence type="ECO:0000259" key="13">
    <source>
        <dbReference type="PROSITE" id="PS51820"/>
    </source>
</evidence>
<dbReference type="PANTHER" id="PTHR42721">
    <property type="entry name" value="SUGAR HYDROLASE-RELATED"/>
    <property type="match status" value="1"/>
</dbReference>
<evidence type="ECO:0000256" key="10">
    <source>
        <dbReference type="ARBA" id="ARBA00024574"/>
    </source>
</evidence>
<keyword evidence="8" id="KW-0326">Glycosidase</keyword>
<dbReference type="EC" id="3.2.1.37" evidence="11"/>
<keyword evidence="7" id="KW-0119">Carbohydrate metabolism</keyword>
<dbReference type="SUPFAM" id="SSF52279">
    <property type="entry name" value="Beta-D-glucan exohydrolase, C-terminal domain"/>
    <property type="match status" value="1"/>
</dbReference>
<dbReference type="InterPro" id="IPR036881">
    <property type="entry name" value="Glyco_hydro_3_C_sf"/>
</dbReference>
<dbReference type="InterPro" id="IPR017853">
    <property type="entry name" value="GH"/>
</dbReference>
<dbReference type="InterPro" id="IPR037524">
    <property type="entry name" value="PA14/GLEYA"/>
</dbReference>
<dbReference type="SMART" id="SM01217">
    <property type="entry name" value="Fn3_like"/>
    <property type="match status" value="1"/>
</dbReference>
<feature type="signal peptide" evidence="12">
    <location>
        <begin position="1"/>
        <end position="21"/>
    </location>
</feature>
<evidence type="ECO:0000256" key="9">
    <source>
        <dbReference type="ARBA" id="ARBA00023326"/>
    </source>
</evidence>
<evidence type="ECO:0000256" key="6">
    <source>
        <dbReference type="ARBA" id="ARBA00023180"/>
    </source>
</evidence>
<evidence type="ECO:0000256" key="5">
    <source>
        <dbReference type="ARBA" id="ARBA00022801"/>
    </source>
</evidence>
<dbReference type="Pfam" id="PF01915">
    <property type="entry name" value="Glyco_hydro_3_C"/>
    <property type="match status" value="1"/>
</dbReference>
<dbReference type="GO" id="GO:0046556">
    <property type="term" value="F:alpha-L-arabinofuranosidase activity"/>
    <property type="evidence" value="ECO:0007669"/>
    <property type="project" value="TreeGrafter"/>
</dbReference>
<dbReference type="OrthoDB" id="2123594at2759"/>
<feature type="domain" description="PA14" evidence="13">
    <location>
        <begin position="515"/>
        <end position="686"/>
    </location>
</feature>
<evidence type="ECO:0000256" key="4">
    <source>
        <dbReference type="ARBA" id="ARBA00022729"/>
    </source>
</evidence>
<keyword evidence="9" id="KW-0624">Polysaccharide degradation</keyword>
<evidence type="ECO:0000256" key="3">
    <source>
        <dbReference type="ARBA" id="ARBA00022651"/>
    </source>
</evidence>
<dbReference type="PROSITE" id="PS51820">
    <property type="entry name" value="PA14"/>
    <property type="match status" value="1"/>
</dbReference>
<dbReference type="GO" id="GO:0045493">
    <property type="term" value="P:xylan catabolic process"/>
    <property type="evidence" value="ECO:0007669"/>
    <property type="project" value="UniProtKB-KW"/>
</dbReference>
<dbReference type="InterPro" id="IPR026891">
    <property type="entry name" value="Fn3-like"/>
</dbReference>
<dbReference type="InterPro" id="IPR001764">
    <property type="entry name" value="Glyco_hydro_3_N"/>
</dbReference>
<evidence type="ECO:0000256" key="12">
    <source>
        <dbReference type="SAM" id="SignalP"/>
    </source>
</evidence>
<evidence type="ECO:0000256" key="7">
    <source>
        <dbReference type="ARBA" id="ARBA00023277"/>
    </source>
</evidence>
<evidence type="ECO:0000256" key="8">
    <source>
        <dbReference type="ARBA" id="ARBA00023295"/>
    </source>
</evidence>
<dbReference type="PRINTS" id="PR00133">
    <property type="entry name" value="GLHYDRLASE3"/>
</dbReference>
<dbReference type="SMART" id="SM00758">
    <property type="entry name" value="PA14"/>
    <property type="match status" value="1"/>
</dbReference>
<feature type="chain" id="PRO_5017783115" description="xylan 1,4-beta-xylosidase" evidence="12">
    <location>
        <begin position="22"/>
        <end position="950"/>
    </location>
</feature>
<organism evidence="14 15">
    <name type="scientific">Coleophoma cylindrospora</name>
    <dbReference type="NCBI Taxonomy" id="1849047"/>
    <lineage>
        <taxon>Eukaryota</taxon>
        <taxon>Fungi</taxon>
        <taxon>Dikarya</taxon>
        <taxon>Ascomycota</taxon>
        <taxon>Pezizomycotina</taxon>
        <taxon>Leotiomycetes</taxon>
        <taxon>Helotiales</taxon>
        <taxon>Dermateaceae</taxon>
        <taxon>Coleophoma</taxon>
    </lineage>
</organism>
<dbReference type="InterPro" id="IPR013783">
    <property type="entry name" value="Ig-like_fold"/>
</dbReference>
<dbReference type="Proteomes" id="UP000256645">
    <property type="component" value="Unassembled WGS sequence"/>
</dbReference>
<evidence type="ECO:0000313" key="14">
    <source>
        <dbReference type="EMBL" id="RDW77561.1"/>
    </source>
</evidence>
<dbReference type="InterPro" id="IPR002772">
    <property type="entry name" value="Glyco_hydro_3_C"/>
</dbReference>
<dbReference type="InterPro" id="IPR011658">
    <property type="entry name" value="PA14_dom"/>
</dbReference>
<dbReference type="PANTHER" id="PTHR42721:SF3">
    <property type="entry name" value="BETA-D-XYLOSIDASE 5-RELATED"/>
    <property type="match status" value="1"/>
</dbReference>
<accession>A0A3D8RUS7</accession>
<keyword evidence="15" id="KW-1185">Reference proteome</keyword>
<keyword evidence="4 12" id="KW-0732">Signal</keyword>
<dbReference type="InterPro" id="IPR036962">
    <property type="entry name" value="Glyco_hydro_3_N_sf"/>
</dbReference>
<dbReference type="Pfam" id="PF00933">
    <property type="entry name" value="Glyco_hydro_3"/>
    <property type="match status" value="1"/>
</dbReference>
<dbReference type="GO" id="GO:0009044">
    <property type="term" value="F:xylan 1,4-beta-xylosidase activity"/>
    <property type="evidence" value="ECO:0007669"/>
    <property type="project" value="UniProtKB-EC"/>
</dbReference>
<keyword evidence="3" id="KW-0858">Xylan degradation</keyword>
<comment type="caution">
    <text evidence="14">The sequence shown here is derived from an EMBL/GenBank/DDBJ whole genome shotgun (WGS) entry which is preliminary data.</text>
</comment>
<evidence type="ECO:0000256" key="1">
    <source>
        <dbReference type="ARBA" id="ARBA00004851"/>
    </source>
</evidence>
<dbReference type="Gene3D" id="3.40.50.1700">
    <property type="entry name" value="Glycoside hydrolase family 3 C-terminal domain"/>
    <property type="match status" value="2"/>
</dbReference>
<dbReference type="EMBL" id="PDLM01000005">
    <property type="protein sequence ID" value="RDW77561.1"/>
    <property type="molecule type" value="Genomic_DNA"/>
</dbReference>
<reference evidence="14 15" key="1">
    <citation type="journal article" date="2018" name="IMA Fungus">
        <title>IMA Genome-F 9: Draft genome sequence of Annulohypoxylon stygium, Aspergillus mulundensis, Berkeleyomyces basicola (syn. Thielaviopsis basicola), Ceratocystis smalleyi, two Cercospora beticola strains, Coleophoma cylindrospora, Fusarium fracticaudum, Phialophora cf. hyalina, and Morchella septimelata.</title>
        <authorList>
            <person name="Wingfield B.D."/>
            <person name="Bills G.F."/>
            <person name="Dong Y."/>
            <person name="Huang W."/>
            <person name="Nel W.J."/>
            <person name="Swalarsk-Parry B.S."/>
            <person name="Vaghefi N."/>
            <person name="Wilken P.M."/>
            <person name="An Z."/>
            <person name="de Beer Z.W."/>
            <person name="De Vos L."/>
            <person name="Chen L."/>
            <person name="Duong T.A."/>
            <person name="Gao Y."/>
            <person name="Hammerbacher A."/>
            <person name="Kikkert J.R."/>
            <person name="Li Y."/>
            <person name="Li H."/>
            <person name="Li K."/>
            <person name="Li Q."/>
            <person name="Liu X."/>
            <person name="Ma X."/>
            <person name="Naidoo K."/>
            <person name="Pethybridge S.J."/>
            <person name="Sun J."/>
            <person name="Steenkamp E.T."/>
            <person name="van der Nest M.A."/>
            <person name="van Wyk S."/>
            <person name="Wingfield M.J."/>
            <person name="Xiong C."/>
            <person name="Yue Q."/>
            <person name="Zhang X."/>
        </authorList>
    </citation>
    <scope>NUCLEOTIDE SEQUENCE [LARGE SCALE GENOMIC DNA]</scope>
    <source>
        <strain evidence="14 15">BP6252</strain>
    </source>
</reference>
<sequence>MVRTTVVRWLAASSLLSSTYAFLEPQSVFQEEPNSYAPRPKNSIAKDSFLDNIVANMTIPELAMQLHLMFAGNIIGPNADNEMYDFATRFAPEAGVGVLHDLYATNSSQYNSLQKLSIEKSRLDVPFLQFGECLHGVGSYKQSMFPQNIGMAASFDTDLVHRVGRAIGSEARSIGIHACLAPVLDLGLEPRWGRVQEAWGEDMLLTSKMGVAMASGMSKNGSWADPDAVAPVVKHFAAHGSLQGGINGAPSMVLGTRQVMENMLRPFKAVMDLGGVRGVMMAYSELDGSPSHINPMLYEALEEWGFDGFVTADDTGIAMLEYRHATAASPGEAIKQWFNAGGMIQYYDYSVDTFLNATIDLVNNGSVAISTLQSHVRKILDAKYDLGLFESPYIPDAIDSQSLTATNAPLTLEAAQKSIVLLENRNQTLPIKPTAQGIRKLALIGPFGDALNYGDYSGAFGAYPVSKSSTIRQAISEYLKANASGVELVSSWGVNDWYFNAQRNIPGYLLSTPDGEIGGLLGTYFTDTEFKEAIFQKVEAPNRDWGLFPPNGLPSTNFSVVWEGLLTVPVDGEVEGWIGVALSANTTAKLYIDGELVQHTEMSMESYIQSNIPGIDFTAVNSTSAPAGGTAFTYSPGKVHKIRLEYQVYNLAQKKENSFSLNAEIELFWNLVDQKNPIQKAVDIAADADVIILAVGANWDSDGEGGDRATLDLSKNQTELSDAIFALGKPVVMVLQGGRPFAIPEYYAQASAVLNAYFPGQSGGQAISDVLFGVFNPGARVPVSVPRSVGTLPVFYNYKPTARFRVYTDEPWAPVYSFGYGLSYTTFRTSALSISSSSDTTTFSDGDTLFFSVDVTNTGELAGSYLAQVYLLGRTSTTTRPVKQLMAFERVYLEPGEERTVVMELEVDRYMPVVNLAWQWELEKGEYVFALLEHSGFDADTGINATMVCI</sequence>
<comment type="pathway">
    <text evidence="1">Glycan degradation; xylan degradation.</text>
</comment>
<dbReference type="SUPFAM" id="SSF51445">
    <property type="entry name" value="(Trans)glycosidases"/>
    <property type="match status" value="1"/>
</dbReference>
<dbReference type="Gene3D" id="3.20.20.300">
    <property type="entry name" value="Glycoside hydrolase, family 3, N-terminal domain"/>
    <property type="match status" value="1"/>
</dbReference>
<proteinExistence type="inferred from homology"/>
<dbReference type="Pfam" id="PF14310">
    <property type="entry name" value="Fn3-like"/>
    <property type="match status" value="1"/>
</dbReference>
<gene>
    <name evidence="14" type="ORF">BP6252_05614</name>
</gene>
<dbReference type="AlphaFoldDB" id="A0A3D8RUS7"/>
<dbReference type="STRING" id="1849047.A0A3D8RUS7"/>
<protein>
    <recommendedName>
        <fullName evidence="11">xylan 1,4-beta-xylosidase</fullName>
        <ecNumber evidence="11">3.2.1.37</ecNumber>
    </recommendedName>
</protein>
<comment type="similarity">
    <text evidence="2">Belongs to the glycosyl hydrolase 3 family.</text>
</comment>
<evidence type="ECO:0000256" key="11">
    <source>
        <dbReference type="ARBA" id="ARBA00026107"/>
    </source>
</evidence>
<comment type="catalytic activity">
    <reaction evidence="10">
        <text>Hydrolysis of (1-&gt;4)-beta-D-xylans, to remove successive D-xylose residues from the non-reducing termini.</text>
        <dbReference type="EC" id="3.2.1.37"/>
    </reaction>
</comment>
<dbReference type="Pfam" id="PF07691">
    <property type="entry name" value="PA14"/>
    <property type="match status" value="1"/>
</dbReference>
<keyword evidence="6" id="KW-0325">Glycoprotein</keyword>
<dbReference type="GO" id="GO:0031222">
    <property type="term" value="P:arabinan catabolic process"/>
    <property type="evidence" value="ECO:0007669"/>
    <property type="project" value="TreeGrafter"/>
</dbReference>
<name>A0A3D8RUS7_9HELO</name>
<keyword evidence="5 14" id="KW-0378">Hydrolase</keyword>
<dbReference type="Gene3D" id="2.60.40.10">
    <property type="entry name" value="Immunoglobulins"/>
    <property type="match status" value="1"/>
</dbReference>
<evidence type="ECO:0000256" key="2">
    <source>
        <dbReference type="ARBA" id="ARBA00005336"/>
    </source>
</evidence>